<accession>A0AB37RMC3</accession>
<gene>
    <name evidence="1" type="ORF">D6U17_01710</name>
</gene>
<evidence type="ECO:0000313" key="2">
    <source>
        <dbReference type="Proteomes" id="UP000281061"/>
    </source>
</evidence>
<proteinExistence type="predicted"/>
<keyword evidence="1" id="KW-0489">Methyltransferase</keyword>
<organism evidence="1 2">
    <name type="scientific">Lactiplantibacillus pentosus</name>
    <name type="common">Lactobacillus pentosus</name>
    <dbReference type="NCBI Taxonomy" id="1589"/>
    <lineage>
        <taxon>Bacteria</taxon>
        <taxon>Bacillati</taxon>
        <taxon>Bacillota</taxon>
        <taxon>Bacilli</taxon>
        <taxon>Lactobacillales</taxon>
        <taxon>Lactobacillaceae</taxon>
        <taxon>Lactiplantibacillus</taxon>
    </lineage>
</organism>
<dbReference type="KEGG" id="lpg:BB562_16655"/>
<dbReference type="Proteomes" id="UP000281061">
    <property type="component" value="Unassembled WGS sequence"/>
</dbReference>
<dbReference type="GO" id="GO:0008168">
    <property type="term" value="F:methyltransferase activity"/>
    <property type="evidence" value="ECO:0007669"/>
    <property type="project" value="UniProtKB-KW"/>
</dbReference>
<dbReference type="EMBL" id="RDCL01000020">
    <property type="protein sequence ID" value="RMW57082.1"/>
    <property type="molecule type" value="Genomic_DNA"/>
</dbReference>
<comment type="caution">
    <text evidence="1">The sequence shown here is derived from an EMBL/GenBank/DDBJ whole genome shotgun (WGS) entry which is preliminary data.</text>
</comment>
<dbReference type="RefSeq" id="WP_101874372.1">
    <property type="nucleotide sequence ID" value="NZ_CP016495.1"/>
</dbReference>
<name>A0AB37RMC3_LACPE</name>
<protein>
    <submittedName>
        <fullName evidence="1">Modification methylase</fullName>
    </submittedName>
</protein>
<dbReference type="Pfam" id="PF13651">
    <property type="entry name" value="EcoRI_methylase"/>
    <property type="match status" value="1"/>
</dbReference>
<keyword evidence="1" id="KW-0808">Transferase</keyword>
<dbReference type="AlphaFoldDB" id="A0AB37RMC3"/>
<sequence length="348" mass="41014">MAKNKTLLKANTAKQDEFYTTYDAIQEELNYYEDQLKGKVILCNCDDPFESNFCKFFMRNFNYLKLKRLICTSYSGSSIVGTQLSLFDEYHEPLTNNHGYVLDIHEIPMTNGRGISDNDINWILHQKNIVKRLKGNGDFRSKECVNYLKQADIVVTNEPFSLFREYTKQLFNYHKQFLIIGNMNNITYKETFPLLKNNLMWLGINHGDMKFTVPNNYMPRKTRFWIDKNGQKWRSFGNICWFTNLDYEQRHEDLILYKSYSKKEYLKYDNFDAIEVSKVADIPMDYSGIMGVPITFLDKYNPDQFEIIGLDRYTVPKEKLVGGRLSINGKTKYARILIKNKKVQKIGN</sequence>
<evidence type="ECO:0000313" key="1">
    <source>
        <dbReference type="EMBL" id="RMW57082.1"/>
    </source>
</evidence>
<reference evidence="1 2" key="1">
    <citation type="submission" date="2018-10" db="EMBL/GenBank/DDBJ databases">
        <title>Genome sequences of five Lactobacillus pentosus strains isolated from brines of traditionally fermented spanish-style green table olives and differences between them.</title>
        <authorList>
            <person name="Jimenez Diaz R."/>
        </authorList>
    </citation>
    <scope>NUCLEOTIDE SEQUENCE [LARGE SCALE GENOMIC DNA]</scope>
    <source>
        <strain evidence="1 2">IG8</strain>
    </source>
</reference>
<dbReference type="InterPro" id="IPR025247">
    <property type="entry name" value="EcoRI-like_methylase"/>
</dbReference>
<dbReference type="GO" id="GO:0032259">
    <property type="term" value="P:methylation"/>
    <property type="evidence" value="ECO:0007669"/>
    <property type="project" value="UniProtKB-KW"/>
</dbReference>